<accession>A0ABN7VJT1</accession>
<keyword evidence="1" id="KW-0479">Metal-binding</keyword>
<evidence type="ECO:0000259" key="2">
    <source>
        <dbReference type="PROSITE" id="PS50157"/>
    </source>
</evidence>
<organism evidence="3 4">
    <name type="scientific">Gigaspora margarita</name>
    <dbReference type="NCBI Taxonomy" id="4874"/>
    <lineage>
        <taxon>Eukaryota</taxon>
        <taxon>Fungi</taxon>
        <taxon>Fungi incertae sedis</taxon>
        <taxon>Mucoromycota</taxon>
        <taxon>Glomeromycotina</taxon>
        <taxon>Glomeromycetes</taxon>
        <taxon>Diversisporales</taxon>
        <taxon>Gigasporaceae</taxon>
        <taxon>Gigaspora</taxon>
    </lineage>
</organism>
<keyword evidence="1" id="KW-0863">Zinc-finger</keyword>
<feature type="domain" description="C2H2-type" evidence="2">
    <location>
        <begin position="146"/>
        <end position="177"/>
    </location>
</feature>
<comment type="caution">
    <text evidence="3">The sequence shown here is derived from an EMBL/GenBank/DDBJ whole genome shotgun (WGS) entry which is preliminary data.</text>
</comment>
<evidence type="ECO:0000313" key="3">
    <source>
        <dbReference type="EMBL" id="CAG8780204.1"/>
    </source>
</evidence>
<dbReference type="PANTHER" id="PTHR46954">
    <property type="entry name" value="C2H2-TYPE DOMAIN-CONTAINING PROTEIN"/>
    <property type="match status" value="1"/>
</dbReference>
<dbReference type="EMBL" id="CAJVQB010016499">
    <property type="protein sequence ID" value="CAG8780204.1"/>
    <property type="molecule type" value="Genomic_DNA"/>
</dbReference>
<dbReference type="PROSITE" id="PS00028">
    <property type="entry name" value="ZINC_FINGER_C2H2_1"/>
    <property type="match status" value="1"/>
</dbReference>
<keyword evidence="4" id="KW-1185">Reference proteome</keyword>
<keyword evidence="1" id="KW-0862">Zinc</keyword>
<name>A0ABN7VJT1_GIGMA</name>
<dbReference type="Proteomes" id="UP000789901">
    <property type="component" value="Unassembled WGS sequence"/>
</dbReference>
<dbReference type="PROSITE" id="PS50157">
    <property type="entry name" value="ZINC_FINGER_C2H2_2"/>
    <property type="match status" value="1"/>
</dbReference>
<evidence type="ECO:0000256" key="1">
    <source>
        <dbReference type="PROSITE-ProRule" id="PRU00042"/>
    </source>
</evidence>
<gene>
    <name evidence="3" type="ORF">GMARGA_LOCUS19614</name>
</gene>
<protein>
    <submittedName>
        <fullName evidence="3">34496_t:CDS:1</fullName>
    </submittedName>
</protein>
<dbReference type="InterPro" id="IPR013087">
    <property type="entry name" value="Znf_C2H2_type"/>
</dbReference>
<reference evidence="3 4" key="1">
    <citation type="submission" date="2021-06" db="EMBL/GenBank/DDBJ databases">
        <authorList>
            <person name="Kallberg Y."/>
            <person name="Tangrot J."/>
            <person name="Rosling A."/>
        </authorList>
    </citation>
    <scope>NUCLEOTIDE SEQUENCE [LARGE SCALE GENOMIC DNA]</scope>
    <source>
        <strain evidence="3 4">120-4 pot B 10/14</strain>
    </source>
</reference>
<evidence type="ECO:0000313" key="4">
    <source>
        <dbReference type="Proteomes" id="UP000789901"/>
    </source>
</evidence>
<sequence length="212" mass="24718">MATLSGKLAGITLPIDHFGTHLDTQENVIHPELALQNFKYASEMLCDAWNHDLIFGKHVNAKYVKESINPFKDLQFETECFVPWSWIEKHCNLCQYSLDIRRCTNLSSKDGHLVNPIHLLEYCDYVKVPGYDLHCPSLDKLNYLRLCCPECKKYFPTLTFLTNHKRLKHPANRGRKPKRPFEQNSLDDCSVLPLHEVQVRIILDKKYMSDQD</sequence>
<dbReference type="PANTHER" id="PTHR46954:SF1">
    <property type="entry name" value="C2H2-TYPE DOMAIN-CONTAINING PROTEIN"/>
    <property type="match status" value="1"/>
</dbReference>
<proteinExistence type="predicted"/>